<name>A0A7S3L235_9STRA</name>
<accession>A0A7S3L235</accession>
<dbReference type="AlphaFoldDB" id="A0A7S3L235"/>
<gene>
    <name evidence="2" type="ORF">ACOF00016_LOCUS2320</name>
</gene>
<reference evidence="2" key="1">
    <citation type="submission" date="2021-01" db="EMBL/GenBank/DDBJ databases">
        <authorList>
            <person name="Corre E."/>
            <person name="Pelletier E."/>
            <person name="Niang G."/>
            <person name="Scheremetjew M."/>
            <person name="Finn R."/>
            <person name="Kale V."/>
            <person name="Holt S."/>
            <person name="Cochrane G."/>
            <person name="Meng A."/>
            <person name="Brown T."/>
            <person name="Cohen L."/>
        </authorList>
    </citation>
    <scope>NUCLEOTIDE SEQUENCE</scope>
    <source>
        <strain evidence="2">CCMP127</strain>
    </source>
</reference>
<evidence type="ECO:0000313" key="2">
    <source>
        <dbReference type="EMBL" id="CAE0404151.1"/>
    </source>
</evidence>
<evidence type="ECO:0000256" key="1">
    <source>
        <dbReference type="SAM" id="MobiDB-lite"/>
    </source>
</evidence>
<protein>
    <submittedName>
        <fullName evidence="2">Uncharacterized protein</fullName>
    </submittedName>
</protein>
<proteinExistence type="predicted"/>
<dbReference type="PANTHER" id="PTHR12652">
    <property type="entry name" value="PEROXISOMAL BIOGENESIS FACTOR 11"/>
    <property type="match status" value="1"/>
</dbReference>
<sequence length="310" mass="35971">MSSSPSSPPLLLVSKVVTEDETETTMNNTAIVVEPKTKSRFFAWKQLIGRILQRYTRIVGKSLHRDRLLKTLQYTVWWYSHMGLKNSQAAANLYNDVCWARYVSRLTEWPTALEALWNDSWTIDFGCSSNSNSNNNNNNNNNNTLFLQKLGRILGRILAASMFVYYPTEHAAYGRWKVLPQPTTGQQRLAERYSAWSCRAWLVYILTDIVQGYVALTTPMPSNHDDDDNNNNNNNNKDNKDKEALLALQQQSKRHKQQVVMLRNILFLLPAYHWSLSDWDRRPWLKSTTVNLFMWLEAIVSLYQTSLEVE</sequence>
<dbReference type="EMBL" id="HBIM01002653">
    <property type="protein sequence ID" value="CAE0404151.1"/>
    <property type="molecule type" value="Transcribed_RNA"/>
</dbReference>
<feature type="region of interest" description="Disordered" evidence="1">
    <location>
        <begin position="220"/>
        <end position="239"/>
    </location>
</feature>
<organism evidence="2">
    <name type="scientific">Amphora coffeiformis</name>
    <dbReference type="NCBI Taxonomy" id="265554"/>
    <lineage>
        <taxon>Eukaryota</taxon>
        <taxon>Sar</taxon>
        <taxon>Stramenopiles</taxon>
        <taxon>Ochrophyta</taxon>
        <taxon>Bacillariophyta</taxon>
        <taxon>Bacillariophyceae</taxon>
        <taxon>Bacillariophycidae</taxon>
        <taxon>Thalassiophysales</taxon>
        <taxon>Catenulaceae</taxon>
        <taxon>Amphora</taxon>
    </lineage>
</organism>
<dbReference type="PANTHER" id="PTHR12652:SF25">
    <property type="entry name" value="MICROBODY (PEROXISOME) PROLIFERATION PROTEIN PEROXIN 11C (EUROFUNG)"/>
    <property type="match status" value="1"/>
</dbReference>